<dbReference type="STRING" id="545694.TREPR_1020"/>
<dbReference type="InterPro" id="IPR016772">
    <property type="entry name" value="UCP020408"/>
</dbReference>
<gene>
    <name evidence="2" type="ordered locus">TREPR_1020</name>
</gene>
<keyword evidence="3" id="KW-1185">Reference proteome</keyword>
<evidence type="ECO:0000256" key="1">
    <source>
        <dbReference type="ARBA" id="ARBA00007189"/>
    </source>
</evidence>
<name>F5YHQ5_TREPZ</name>
<reference evidence="3" key="1">
    <citation type="submission" date="2009-12" db="EMBL/GenBank/DDBJ databases">
        <title>Complete sequence of Treponema primitia strain ZAS-2.</title>
        <authorList>
            <person name="Tetu S.G."/>
            <person name="Matson E."/>
            <person name="Ren Q."/>
            <person name="Seshadri R."/>
            <person name="Elbourne L."/>
            <person name="Hassan K.A."/>
            <person name="Durkin A."/>
            <person name="Radune D."/>
            <person name="Mohamoud Y."/>
            <person name="Shay R."/>
            <person name="Jin S."/>
            <person name="Zhang X."/>
            <person name="Lucey K."/>
            <person name="Ballor N.R."/>
            <person name="Ottesen E."/>
            <person name="Rosenthal R."/>
            <person name="Allen A."/>
            <person name="Leadbetter J.R."/>
            <person name="Paulsen I.T."/>
        </authorList>
    </citation>
    <scope>NUCLEOTIDE SEQUENCE [LARGE SCALE GENOMIC DNA]</scope>
    <source>
        <strain evidence="3">ATCC BAA-887 / DSM 12427 / ZAS-2</strain>
    </source>
</reference>
<accession>F5YHQ5</accession>
<organism evidence="2 3">
    <name type="scientific">Treponema primitia (strain ATCC BAA-887 / DSM 12427 / ZAS-2)</name>
    <dbReference type="NCBI Taxonomy" id="545694"/>
    <lineage>
        <taxon>Bacteria</taxon>
        <taxon>Pseudomonadati</taxon>
        <taxon>Spirochaetota</taxon>
        <taxon>Spirochaetia</taxon>
        <taxon>Spirochaetales</taxon>
        <taxon>Treponemataceae</taxon>
        <taxon>Treponema</taxon>
    </lineage>
</organism>
<comment type="similarity">
    <text evidence="1">Belongs to the UPF0751 family.</text>
</comment>
<reference evidence="2 3" key="2">
    <citation type="journal article" date="2011" name="ISME J.">
        <title>RNA-seq reveals cooperative metabolic interactions between two termite-gut spirochete species in co-culture.</title>
        <authorList>
            <person name="Rosenthal A.Z."/>
            <person name="Matson E.G."/>
            <person name="Eldar A."/>
            <person name="Leadbetter J.R."/>
        </authorList>
    </citation>
    <scope>NUCLEOTIDE SEQUENCE [LARGE SCALE GENOMIC DNA]</scope>
    <source>
        <strain evidence="3">ATCC BAA-887 / DSM 12427 / ZAS-2</strain>
    </source>
</reference>
<sequence>MECRYKCICKEYSCKAKVFTKLEGHLLERIGNPDLIVLFTNPVAHDMAWAARTKAAQANIPLVQSHCGSGTALKNILKNQIGSGA</sequence>
<dbReference type="Proteomes" id="UP000009223">
    <property type="component" value="Chromosome"/>
</dbReference>
<evidence type="ECO:0000313" key="2">
    <source>
        <dbReference type="EMBL" id="AEF86666.1"/>
    </source>
</evidence>
<dbReference type="EMBL" id="CP001843">
    <property type="protein sequence ID" value="AEF86666.1"/>
    <property type="molecule type" value="Genomic_DNA"/>
</dbReference>
<evidence type="ECO:0000313" key="3">
    <source>
        <dbReference type="Proteomes" id="UP000009223"/>
    </source>
</evidence>
<dbReference type="KEGG" id="tpi:TREPR_1020"/>
<proteinExistence type="inferred from homology"/>
<dbReference type="HOGENOM" id="CLU_157120_0_0_12"/>
<dbReference type="AlphaFoldDB" id="F5YHQ5"/>
<dbReference type="eggNOG" id="ENOG5030XFR">
    <property type="taxonomic scope" value="Bacteria"/>
</dbReference>
<evidence type="ECO:0008006" key="4">
    <source>
        <dbReference type="Google" id="ProtNLM"/>
    </source>
</evidence>
<dbReference type="Pfam" id="PF10087">
    <property type="entry name" value="DUF2325"/>
    <property type="match status" value="1"/>
</dbReference>
<protein>
    <recommendedName>
        <fullName evidence="4">DUF2325 domain-containing protein</fullName>
    </recommendedName>
</protein>